<dbReference type="EMBL" id="LAJX01000253">
    <property type="protein sequence ID" value="KJV05290.1"/>
    <property type="molecule type" value="Genomic_DNA"/>
</dbReference>
<dbReference type="AlphaFoldDB" id="A0A0F3IEQ4"/>
<organism evidence="1 2">
    <name type="scientific">Methylocucumis oryzae</name>
    <dbReference type="NCBI Taxonomy" id="1632867"/>
    <lineage>
        <taxon>Bacteria</taxon>
        <taxon>Pseudomonadati</taxon>
        <taxon>Pseudomonadota</taxon>
        <taxon>Gammaproteobacteria</taxon>
        <taxon>Methylococcales</taxon>
        <taxon>Methylococcaceae</taxon>
        <taxon>Methylocucumis</taxon>
    </lineage>
</organism>
<keyword evidence="2" id="KW-1185">Reference proteome</keyword>
<gene>
    <name evidence="1" type="ORF">VZ94_19210</name>
</gene>
<reference evidence="2" key="1">
    <citation type="submission" date="2015-03" db="EMBL/GenBank/DDBJ databases">
        <title>Draft genome sequence of a novel methanotroph (Sn10-6) isolated from flooded ricefield rhizosphere in India.</title>
        <authorList>
            <person name="Pandit P.S."/>
            <person name="Pore S.D."/>
            <person name="Arora P."/>
            <person name="Kapse N.G."/>
            <person name="Dhakephalkar P.K."/>
            <person name="Rahalkar M.C."/>
        </authorList>
    </citation>
    <scope>NUCLEOTIDE SEQUENCE [LARGE SCALE GENOMIC DNA]</scope>
    <source>
        <strain evidence="2">Sn10-6</strain>
    </source>
</reference>
<reference evidence="1 2" key="2">
    <citation type="journal article" date="2016" name="Microb. Ecol.">
        <title>Genome Characteristics of a Novel Type I Methanotroph (Sn10-6) Isolated from a Flooded Indian Rice Field.</title>
        <authorList>
            <person name="Rahalkar M.C."/>
            <person name="Pandit P.S."/>
            <person name="Dhakephalkar P.K."/>
            <person name="Pore S."/>
            <person name="Arora P."/>
            <person name="Kapse N."/>
        </authorList>
    </citation>
    <scope>NUCLEOTIDE SEQUENCE [LARGE SCALE GENOMIC DNA]</scope>
    <source>
        <strain evidence="1 2">Sn10-6</strain>
    </source>
</reference>
<evidence type="ECO:0000313" key="2">
    <source>
        <dbReference type="Proteomes" id="UP000033684"/>
    </source>
</evidence>
<accession>A0A0F3IEQ4</accession>
<sequence>MDNDDNNKKLLSAAEFYNNTARKLLATERGLHAETLITSVARMAGTLMYINFDFDKNIKPGTTVLSEHANLHGPKLMELMFVTLRQLGHKVTEENLNKDYASSKFSQLNFQESCQRLAPFFIKYCEVAPLSFRDAALGAAIATGILVHDCREVLAVENGAALAVYGFVEGTKTAPYP</sequence>
<name>A0A0F3IEQ4_9GAMM</name>
<comment type="caution">
    <text evidence="1">The sequence shown here is derived from an EMBL/GenBank/DDBJ whole genome shotgun (WGS) entry which is preliminary data.</text>
</comment>
<dbReference type="Proteomes" id="UP000033684">
    <property type="component" value="Unassembled WGS sequence"/>
</dbReference>
<evidence type="ECO:0000313" key="1">
    <source>
        <dbReference type="EMBL" id="KJV05290.1"/>
    </source>
</evidence>
<proteinExistence type="predicted"/>
<protein>
    <submittedName>
        <fullName evidence="1">Uncharacterized protein</fullName>
    </submittedName>
</protein>